<proteinExistence type="predicted"/>
<dbReference type="InterPro" id="IPR006734">
    <property type="entry name" value="PLATZ"/>
</dbReference>
<reference evidence="1" key="1">
    <citation type="journal article" date="2019" name="BMC Genomics">
        <title>A new reference genome for Sorghum bicolor reveals high levels of sequence similarity between sweet and grain genotypes: implications for the genetics of sugar metabolism.</title>
        <authorList>
            <person name="Cooper E.A."/>
            <person name="Brenton Z.W."/>
            <person name="Flinn B.S."/>
            <person name="Jenkins J."/>
            <person name="Shu S."/>
            <person name="Flowers D."/>
            <person name="Luo F."/>
            <person name="Wang Y."/>
            <person name="Xia P."/>
            <person name="Barry K."/>
            <person name="Daum C."/>
            <person name="Lipzen A."/>
            <person name="Yoshinaga Y."/>
            <person name="Schmutz J."/>
            <person name="Saski C."/>
            <person name="Vermerris W."/>
            <person name="Kresovich S."/>
        </authorList>
    </citation>
    <scope>NUCLEOTIDE SEQUENCE</scope>
</reference>
<dbReference type="AlphaFoldDB" id="A0A921RFC8"/>
<dbReference type="Proteomes" id="UP000807115">
    <property type="component" value="Chromosome 3"/>
</dbReference>
<dbReference type="Pfam" id="PF04640">
    <property type="entry name" value="PLATZ"/>
    <property type="match status" value="1"/>
</dbReference>
<evidence type="ECO:0000313" key="2">
    <source>
        <dbReference type="Proteomes" id="UP000807115"/>
    </source>
</evidence>
<name>A0A921RFC8_SORBI</name>
<evidence type="ECO:0000313" key="1">
    <source>
        <dbReference type="EMBL" id="KAG0538222.1"/>
    </source>
</evidence>
<dbReference type="PANTHER" id="PTHR31065:SF7">
    <property type="entry name" value="OS01G0517800 PROTEIN"/>
    <property type="match status" value="1"/>
</dbReference>
<sequence length="168" mass="18998">MEELIFVNQPWPLNVPLTNTIFSVSLFRCTLTMASELLLATQFFTICTTHFLATRNECNLFFTQCEAPPRSIYVVHIEDILDISDVQTYIISSARVVFLNKRPKHYSCGISVTQRNKRGYGYASHGGNNVGSSNACIKDSCNHNNEEPSPKRIAHHQCKGIPQRAPFF</sequence>
<organism evidence="1 2">
    <name type="scientific">Sorghum bicolor</name>
    <name type="common">Sorghum</name>
    <name type="synonym">Sorghum vulgare</name>
    <dbReference type="NCBI Taxonomy" id="4558"/>
    <lineage>
        <taxon>Eukaryota</taxon>
        <taxon>Viridiplantae</taxon>
        <taxon>Streptophyta</taxon>
        <taxon>Embryophyta</taxon>
        <taxon>Tracheophyta</taxon>
        <taxon>Spermatophyta</taxon>
        <taxon>Magnoliopsida</taxon>
        <taxon>Liliopsida</taxon>
        <taxon>Poales</taxon>
        <taxon>Poaceae</taxon>
        <taxon>PACMAD clade</taxon>
        <taxon>Panicoideae</taxon>
        <taxon>Andropogonodae</taxon>
        <taxon>Andropogoneae</taxon>
        <taxon>Sorghinae</taxon>
        <taxon>Sorghum</taxon>
    </lineage>
</organism>
<accession>A0A921RFC8</accession>
<protein>
    <submittedName>
        <fullName evidence="1">Uncharacterized protein</fullName>
    </submittedName>
</protein>
<dbReference type="EMBL" id="CM027682">
    <property type="protein sequence ID" value="KAG0538222.1"/>
    <property type="molecule type" value="Genomic_DNA"/>
</dbReference>
<gene>
    <name evidence="1" type="ORF">BDA96_03G216600</name>
</gene>
<comment type="caution">
    <text evidence="1">The sequence shown here is derived from an EMBL/GenBank/DDBJ whole genome shotgun (WGS) entry which is preliminary data.</text>
</comment>
<dbReference type="PANTHER" id="PTHR31065">
    <property type="entry name" value="PLATZ TRANSCRIPTION FACTOR FAMILY PROTEIN"/>
    <property type="match status" value="1"/>
</dbReference>
<reference evidence="1" key="2">
    <citation type="submission" date="2020-10" db="EMBL/GenBank/DDBJ databases">
        <authorList>
            <person name="Cooper E.A."/>
            <person name="Brenton Z.W."/>
            <person name="Flinn B.S."/>
            <person name="Jenkins J."/>
            <person name="Shu S."/>
            <person name="Flowers D."/>
            <person name="Luo F."/>
            <person name="Wang Y."/>
            <person name="Xia P."/>
            <person name="Barry K."/>
            <person name="Daum C."/>
            <person name="Lipzen A."/>
            <person name="Yoshinaga Y."/>
            <person name="Schmutz J."/>
            <person name="Saski C."/>
            <person name="Vermerris W."/>
            <person name="Kresovich S."/>
        </authorList>
    </citation>
    <scope>NUCLEOTIDE SEQUENCE</scope>
</reference>